<accession>A0A8B7XJ52</accession>
<dbReference type="Proteomes" id="UP000694845">
    <property type="component" value="Unplaced"/>
</dbReference>
<sequence>MSVVHLPVFVAVFVHCLTVVTADHPGHDALCPLMEMTKGPPIADTLVTSELSVDGAGIVQCGMQYRVPVKATLYQGMLAANKQHGDGFEFNSTLHQMWGHFISSINNVGSEGGFYWYKFDKTTLRTTPVGVDFIELGANSSYIWHYSNGTYPNDTYVGPCVGLSIIPPSAPLTYKVVYLTVSGTNVIQTTDNKFKGVCKQLVLVQSDSSSVFRLLEIANSQIPLSVEAELNRQESIVTSFSGIANNETYRWTGYKAGTDGPIPYDLSMTAVTDGDHILFRYEEVEVGTGPGNGAPSVGQFVVLLLPLMVLPGMTSVTFLLSKMPKNYSAVMVAIVLAVLTPCLTVVAGYDPCPAADMTSGPPINATLVTSYQSVDGPGMALCGMEYWVPDNATVYQGMLAAQQQHGSQFQFNSTLFAMYGHFINIINGISNTNTTFWFIFDNATQMLTPVGVDFLHITDSSSYIWQFNNSTSHNQTYTGPCSGPSIIYPTMSLTYKIAYLTISGANVPPNSNFKRVCKQLVLIPSDSTTAFSLLDIANSQIPLSVKALLTMTDYAVTSLNGVVNSENNKWIAFRAGTNQALPNDLSMTAVTDGDHVEFRYEETDVGTGPGNGAPSVGKSVAFLSLIVFLLDVVTSV</sequence>
<dbReference type="GeneID" id="110973430"/>
<dbReference type="GO" id="GO:0005615">
    <property type="term" value="C:extracellular space"/>
    <property type="evidence" value="ECO:0007669"/>
    <property type="project" value="TreeGrafter"/>
</dbReference>
<proteinExistence type="predicted"/>
<organism evidence="3 4">
    <name type="scientific">Acanthaster planci</name>
    <name type="common">Crown-of-thorns starfish</name>
    <dbReference type="NCBI Taxonomy" id="133434"/>
    <lineage>
        <taxon>Eukaryota</taxon>
        <taxon>Metazoa</taxon>
        <taxon>Echinodermata</taxon>
        <taxon>Eleutherozoa</taxon>
        <taxon>Asterozoa</taxon>
        <taxon>Asteroidea</taxon>
        <taxon>Valvatacea</taxon>
        <taxon>Valvatida</taxon>
        <taxon>Acanthasteridae</taxon>
        <taxon>Acanthaster</taxon>
    </lineage>
</organism>
<dbReference type="KEGG" id="aplc:110973430"/>
<feature type="transmembrane region" description="Helical" evidence="1">
    <location>
        <begin position="300"/>
        <end position="320"/>
    </location>
</feature>
<dbReference type="PANTHER" id="PTHR10559:SF18">
    <property type="entry name" value="TRANSCOBALAMIN II"/>
    <property type="match status" value="1"/>
</dbReference>
<dbReference type="OMA" id="SSYIWHY"/>
<keyword evidence="1" id="KW-0472">Membrane</keyword>
<dbReference type="InterPro" id="IPR051588">
    <property type="entry name" value="Cobalamin_Transport"/>
</dbReference>
<keyword evidence="1" id="KW-0812">Transmembrane</keyword>
<keyword evidence="3" id="KW-1185">Reference proteome</keyword>
<dbReference type="OrthoDB" id="10100185at2759"/>
<dbReference type="RefSeq" id="XP_022079965.1">
    <property type="nucleotide sequence ID" value="XM_022224273.1"/>
</dbReference>
<evidence type="ECO:0000313" key="3">
    <source>
        <dbReference type="Proteomes" id="UP000694845"/>
    </source>
</evidence>
<dbReference type="PANTHER" id="PTHR10559">
    <property type="entry name" value="TRANSCOBALAMIN-1/GASTRIC INTRINSIC FACTOR"/>
    <property type="match status" value="1"/>
</dbReference>
<protein>
    <submittedName>
        <fullName evidence="4">Uncharacterized protein LOC110973430</fullName>
    </submittedName>
</protein>
<keyword evidence="1" id="KW-1133">Transmembrane helix</keyword>
<keyword evidence="2" id="KW-0732">Signal</keyword>
<feature type="transmembrane region" description="Helical" evidence="1">
    <location>
        <begin position="327"/>
        <end position="349"/>
    </location>
</feature>
<dbReference type="GO" id="GO:0015889">
    <property type="term" value="P:cobalamin transport"/>
    <property type="evidence" value="ECO:0007669"/>
    <property type="project" value="TreeGrafter"/>
</dbReference>
<name>A0A8B7XJ52_ACAPL</name>
<feature type="chain" id="PRO_5034999749" evidence="2">
    <location>
        <begin position="23"/>
        <end position="636"/>
    </location>
</feature>
<evidence type="ECO:0000256" key="2">
    <source>
        <dbReference type="SAM" id="SignalP"/>
    </source>
</evidence>
<evidence type="ECO:0000313" key="4">
    <source>
        <dbReference type="RefSeq" id="XP_022079965.1"/>
    </source>
</evidence>
<gene>
    <name evidence="4" type="primary">LOC110973430</name>
</gene>
<dbReference type="Gene3D" id="2.170.130.30">
    <property type="match status" value="2"/>
</dbReference>
<evidence type="ECO:0000256" key="1">
    <source>
        <dbReference type="SAM" id="Phobius"/>
    </source>
</evidence>
<dbReference type="GO" id="GO:0031419">
    <property type="term" value="F:cobalamin binding"/>
    <property type="evidence" value="ECO:0007669"/>
    <property type="project" value="TreeGrafter"/>
</dbReference>
<reference evidence="4" key="1">
    <citation type="submission" date="2025-08" db="UniProtKB">
        <authorList>
            <consortium name="RefSeq"/>
        </authorList>
    </citation>
    <scope>IDENTIFICATION</scope>
</reference>
<dbReference type="AlphaFoldDB" id="A0A8B7XJ52"/>
<feature type="signal peptide" evidence="2">
    <location>
        <begin position="1"/>
        <end position="22"/>
    </location>
</feature>